<keyword evidence="2" id="KW-1185">Reference proteome</keyword>
<gene>
    <name evidence="1" type="ORF">HPB47_003711</name>
</gene>
<dbReference type="EMBL" id="JABSTQ010010549">
    <property type="protein sequence ID" value="KAG0420060.1"/>
    <property type="molecule type" value="Genomic_DNA"/>
</dbReference>
<reference evidence="1 2" key="1">
    <citation type="journal article" date="2020" name="Cell">
        <title>Large-Scale Comparative Analyses of Tick Genomes Elucidate Their Genetic Diversity and Vector Capacities.</title>
        <authorList>
            <consortium name="Tick Genome and Microbiome Consortium (TIGMIC)"/>
            <person name="Jia N."/>
            <person name="Wang J."/>
            <person name="Shi W."/>
            <person name="Du L."/>
            <person name="Sun Y."/>
            <person name="Zhan W."/>
            <person name="Jiang J.F."/>
            <person name="Wang Q."/>
            <person name="Zhang B."/>
            <person name="Ji P."/>
            <person name="Bell-Sakyi L."/>
            <person name="Cui X.M."/>
            <person name="Yuan T.T."/>
            <person name="Jiang B.G."/>
            <person name="Yang W.F."/>
            <person name="Lam T.T."/>
            <person name="Chang Q.C."/>
            <person name="Ding S.J."/>
            <person name="Wang X.J."/>
            <person name="Zhu J.G."/>
            <person name="Ruan X.D."/>
            <person name="Zhao L."/>
            <person name="Wei J.T."/>
            <person name="Ye R.Z."/>
            <person name="Que T.C."/>
            <person name="Du C.H."/>
            <person name="Zhou Y.H."/>
            <person name="Cheng J.X."/>
            <person name="Dai P.F."/>
            <person name="Guo W.B."/>
            <person name="Han X.H."/>
            <person name="Huang E.J."/>
            <person name="Li L.F."/>
            <person name="Wei W."/>
            <person name="Gao Y.C."/>
            <person name="Liu J.Z."/>
            <person name="Shao H.Z."/>
            <person name="Wang X."/>
            <person name="Wang C.C."/>
            <person name="Yang T.C."/>
            <person name="Huo Q.B."/>
            <person name="Li W."/>
            <person name="Chen H.Y."/>
            <person name="Chen S.E."/>
            <person name="Zhou L.G."/>
            <person name="Ni X.B."/>
            <person name="Tian J.H."/>
            <person name="Sheng Y."/>
            <person name="Liu T."/>
            <person name="Pan Y.S."/>
            <person name="Xia L.Y."/>
            <person name="Li J."/>
            <person name="Zhao F."/>
            <person name="Cao W.C."/>
        </authorList>
    </citation>
    <scope>NUCLEOTIDE SEQUENCE [LARGE SCALE GENOMIC DNA]</scope>
    <source>
        <strain evidence="1">Iper-2018</strain>
    </source>
</reference>
<sequence length="216" mass="24083">MLVLGTRPGDVGTPDALRPELEPCVREFGCRVSSLNYNARRFPRGPENDDEGARPWSRDRRLAPGDDSTTRFKMAADVSPKSSVWSRVKVLGEGPCPRRRQCCCMVGDRLFLFGGTSPIPNQGSVRERLQEFDMNDQALMDHSDLHVLDFAPTLKTLCLLAVINSRLDVSNLPQDIRQVDWSGSVILQHNGIVCPGLVFPAHGSFSKQELGLLRRR</sequence>
<comment type="caution">
    <text evidence="1">The sequence shown here is derived from an EMBL/GenBank/DDBJ whole genome shotgun (WGS) entry which is preliminary data.</text>
</comment>
<evidence type="ECO:0000313" key="2">
    <source>
        <dbReference type="Proteomes" id="UP000805193"/>
    </source>
</evidence>
<dbReference type="Proteomes" id="UP000805193">
    <property type="component" value="Unassembled WGS sequence"/>
</dbReference>
<proteinExistence type="predicted"/>
<evidence type="ECO:0000313" key="1">
    <source>
        <dbReference type="EMBL" id="KAG0420060.1"/>
    </source>
</evidence>
<accession>A0AC60PIR3</accession>
<protein>
    <submittedName>
        <fullName evidence="1">Uncharacterized protein</fullName>
    </submittedName>
</protein>
<name>A0AC60PIR3_IXOPE</name>
<organism evidence="1 2">
    <name type="scientific">Ixodes persulcatus</name>
    <name type="common">Taiga tick</name>
    <dbReference type="NCBI Taxonomy" id="34615"/>
    <lineage>
        <taxon>Eukaryota</taxon>
        <taxon>Metazoa</taxon>
        <taxon>Ecdysozoa</taxon>
        <taxon>Arthropoda</taxon>
        <taxon>Chelicerata</taxon>
        <taxon>Arachnida</taxon>
        <taxon>Acari</taxon>
        <taxon>Parasitiformes</taxon>
        <taxon>Ixodida</taxon>
        <taxon>Ixodoidea</taxon>
        <taxon>Ixodidae</taxon>
        <taxon>Ixodinae</taxon>
        <taxon>Ixodes</taxon>
    </lineage>
</organism>